<evidence type="ECO:0000313" key="2">
    <source>
        <dbReference type="EMBL" id="RYN83167.1"/>
    </source>
</evidence>
<accession>A0A4Q4NSP3</accession>
<organism evidence="2 3">
    <name type="scientific">Alternaria alternata</name>
    <name type="common">Alternaria rot fungus</name>
    <name type="synonym">Torula alternata</name>
    <dbReference type="NCBI Taxonomy" id="5599"/>
    <lineage>
        <taxon>Eukaryota</taxon>
        <taxon>Fungi</taxon>
        <taxon>Dikarya</taxon>
        <taxon>Ascomycota</taxon>
        <taxon>Pezizomycotina</taxon>
        <taxon>Dothideomycetes</taxon>
        <taxon>Pleosporomycetidae</taxon>
        <taxon>Pleosporales</taxon>
        <taxon>Pleosporineae</taxon>
        <taxon>Pleosporaceae</taxon>
        <taxon>Alternaria</taxon>
        <taxon>Alternaria sect. Alternaria</taxon>
        <taxon>Alternaria alternata complex</taxon>
    </lineage>
</organism>
<dbReference type="Proteomes" id="UP000291422">
    <property type="component" value="Unassembled WGS sequence"/>
</dbReference>
<dbReference type="EMBL" id="PDXD01000001">
    <property type="protein sequence ID" value="RYN83167.1"/>
    <property type="molecule type" value="Genomic_DNA"/>
</dbReference>
<comment type="caution">
    <text evidence="2">The sequence shown here is derived from an EMBL/GenBank/DDBJ whole genome shotgun (WGS) entry which is preliminary data.</text>
</comment>
<evidence type="ECO:0000256" key="1">
    <source>
        <dbReference type="SAM" id="MobiDB-lite"/>
    </source>
</evidence>
<protein>
    <submittedName>
        <fullName evidence="2">Uncharacterized protein</fullName>
    </submittedName>
</protein>
<evidence type="ECO:0000313" key="3">
    <source>
        <dbReference type="Proteomes" id="UP000291422"/>
    </source>
</evidence>
<feature type="region of interest" description="Disordered" evidence="1">
    <location>
        <begin position="22"/>
        <end position="58"/>
    </location>
</feature>
<proteinExistence type="predicted"/>
<feature type="compositionally biased region" description="Polar residues" evidence="1">
    <location>
        <begin position="34"/>
        <end position="46"/>
    </location>
</feature>
<gene>
    <name evidence="2" type="ORF">AA0117_g664</name>
</gene>
<feature type="compositionally biased region" description="Low complexity" evidence="1">
    <location>
        <begin position="22"/>
        <end position="31"/>
    </location>
</feature>
<sequence length="58" mass="6190">MIKGLGIHRRVATALPASALVTAPAADADPAPTKRQTTLNLESLPTITHPWSDLDMEQ</sequence>
<name>A0A4Q4NSP3_ALTAL</name>
<dbReference type="AlphaFoldDB" id="A0A4Q4NSP3"/>
<reference evidence="3" key="1">
    <citation type="journal article" date="2019" name="bioRxiv">
        <title>Genomics, evolutionary history and diagnostics of the Alternaria alternata species group including apple and Asian pear pathotypes.</title>
        <authorList>
            <person name="Armitage A.D."/>
            <person name="Cockerton H.M."/>
            <person name="Sreenivasaprasad S."/>
            <person name="Woodhall J.W."/>
            <person name="Lane C.R."/>
            <person name="Harrison R.J."/>
            <person name="Clarkson J.P."/>
        </authorList>
    </citation>
    <scope>NUCLEOTIDE SEQUENCE [LARGE SCALE GENOMIC DNA]</scope>
    <source>
        <strain evidence="3">FERA 1177</strain>
    </source>
</reference>